<keyword evidence="1" id="KW-0472">Membrane</keyword>
<dbReference type="EMBL" id="QFVT01000001">
    <property type="protein sequence ID" value="PYC49316.1"/>
    <property type="molecule type" value="Genomic_DNA"/>
</dbReference>
<evidence type="ECO:0000313" key="4">
    <source>
        <dbReference type="EMBL" id="PYC49316.1"/>
    </source>
</evidence>
<reference evidence="4 5" key="1">
    <citation type="submission" date="2018-05" db="EMBL/GenBank/DDBJ databases">
        <title>Oceanovita maritima gen. nov., sp. nov., a marine bacterium in the family Rhodobacteraceae isolated from surface seawater of Lundu port Xiamen, China.</title>
        <authorList>
            <person name="Hetharua B.H."/>
            <person name="Min D."/>
            <person name="Liao H."/>
            <person name="Tian Y."/>
        </authorList>
    </citation>
    <scope>NUCLEOTIDE SEQUENCE [LARGE SCALE GENOMIC DNA]</scope>
    <source>
        <strain evidence="4 5">FSX-11</strain>
    </source>
</reference>
<keyword evidence="1" id="KW-0812">Transmembrane</keyword>
<gene>
    <name evidence="4" type="ORF">DI396_00085</name>
</gene>
<name>A0A2V4NW39_9RHOB</name>
<proteinExistence type="predicted"/>
<comment type="caution">
    <text evidence="4">The sequence shown here is derived from an EMBL/GenBank/DDBJ whole genome shotgun (WGS) entry which is preliminary data.</text>
</comment>
<feature type="signal peptide" evidence="2">
    <location>
        <begin position="1"/>
        <end position="24"/>
    </location>
</feature>
<dbReference type="InterPro" id="IPR013424">
    <property type="entry name" value="Ice-binding_C"/>
</dbReference>
<dbReference type="NCBIfam" id="TIGR03370">
    <property type="entry name" value="VPLPA-CTERM"/>
    <property type="match status" value="1"/>
</dbReference>
<sequence>MKQAFSLLGATAVAALLAVSPAAALTLDAGWEYDSIDYETDPDAPSAESPYSFTLTSDAYFRVTDAFLVGDSLSAFDSGLGLIGNSSGDAMASSFGDAAIDVYWNSSAYASFETLLTAGTYTIIITGDAAGGAPAGFYARLDSAPAVPLPASLPLLALGVAGFGMMKRRKKS</sequence>
<dbReference type="Proteomes" id="UP000248012">
    <property type="component" value="Unassembled WGS sequence"/>
</dbReference>
<organism evidence="4 5">
    <name type="scientific">Litorivita pollutaquae</name>
    <dbReference type="NCBI Taxonomy" id="2200892"/>
    <lineage>
        <taxon>Bacteria</taxon>
        <taxon>Pseudomonadati</taxon>
        <taxon>Pseudomonadota</taxon>
        <taxon>Alphaproteobacteria</taxon>
        <taxon>Rhodobacterales</taxon>
        <taxon>Paracoccaceae</taxon>
        <taxon>Litorivita</taxon>
    </lineage>
</organism>
<keyword evidence="5" id="KW-1185">Reference proteome</keyword>
<dbReference type="InterPro" id="IPR022472">
    <property type="entry name" value="VPLPA-CTERM"/>
</dbReference>
<dbReference type="OrthoDB" id="7873618at2"/>
<keyword evidence="1" id="KW-1133">Transmembrane helix</keyword>
<evidence type="ECO:0000256" key="2">
    <source>
        <dbReference type="SAM" id="SignalP"/>
    </source>
</evidence>
<evidence type="ECO:0000256" key="1">
    <source>
        <dbReference type="SAM" id="Phobius"/>
    </source>
</evidence>
<keyword evidence="2" id="KW-0732">Signal</keyword>
<dbReference type="NCBIfam" id="TIGR02595">
    <property type="entry name" value="PEP_CTERM"/>
    <property type="match status" value="1"/>
</dbReference>
<accession>A0A2V4NW39</accession>
<evidence type="ECO:0000259" key="3">
    <source>
        <dbReference type="Pfam" id="PF07589"/>
    </source>
</evidence>
<protein>
    <recommendedName>
        <fullName evidence="3">Ice-binding protein C-terminal domain-containing protein</fullName>
    </recommendedName>
</protein>
<feature type="domain" description="Ice-binding protein C-terminal" evidence="3">
    <location>
        <begin position="146"/>
        <end position="169"/>
    </location>
</feature>
<dbReference type="Pfam" id="PF07589">
    <property type="entry name" value="PEP-CTERM"/>
    <property type="match status" value="1"/>
</dbReference>
<feature type="chain" id="PRO_5015841782" description="Ice-binding protein C-terminal domain-containing protein" evidence="2">
    <location>
        <begin position="25"/>
        <end position="172"/>
    </location>
</feature>
<feature type="transmembrane region" description="Helical" evidence="1">
    <location>
        <begin position="147"/>
        <end position="166"/>
    </location>
</feature>
<evidence type="ECO:0000313" key="5">
    <source>
        <dbReference type="Proteomes" id="UP000248012"/>
    </source>
</evidence>
<dbReference type="RefSeq" id="WP_110794154.1">
    <property type="nucleotide sequence ID" value="NZ_KZ826481.1"/>
</dbReference>
<dbReference type="AlphaFoldDB" id="A0A2V4NW39"/>